<dbReference type="Proteomes" id="UP001597483">
    <property type="component" value="Unassembled WGS sequence"/>
</dbReference>
<proteinExistence type="predicted"/>
<dbReference type="EMBL" id="JBHUKS010000006">
    <property type="protein sequence ID" value="MFD2467916.1"/>
    <property type="molecule type" value="Genomic_DNA"/>
</dbReference>
<name>A0ABW5H435_9PSEU</name>
<sequence>MLHSAGADMLSEVHRATQRLPRSVRRLGDADGMRNLVAWEATGAGATSE</sequence>
<keyword evidence="2" id="KW-1185">Reference proteome</keyword>
<gene>
    <name evidence="1" type="ORF">ACFSVL_10950</name>
</gene>
<organism evidence="1 2">
    <name type="scientific">Amycolatopsis silviterrae</name>
    <dbReference type="NCBI Taxonomy" id="1656914"/>
    <lineage>
        <taxon>Bacteria</taxon>
        <taxon>Bacillati</taxon>
        <taxon>Actinomycetota</taxon>
        <taxon>Actinomycetes</taxon>
        <taxon>Pseudonocardiales</taxon>
        <taxon>Pseudonocardiaceae</taxon>
        <taxon>Amycolatopsis</taxon>
    </lineage>
</organism>
<reference evidence="2" key="1">
    <citation type="journal article" date="2019" name="Int. J. Syst. Evol. Microbiol.">
        <title>The Global Catalogue of Microorganisms (GCM) 10K type strain sequencing project: providing services to taxonomists for standard genome sequencing and annotation.</title>
        <authorList>
            <consortium name="The Broad Institute Genomics Platform"/>
            <consortium name="The Broad Institute Genome Sequencing Center for Infectious Disease"/>
            <person name="Wu L."/>
            <person name="Ma J."/>
        </authorList>
    </citation>
    <scope>NUCLEOTIDE SEQUENCE [LARGE SCALE GENOMIC DNA]</scope>
    <source>
        <strain evidence="2">CGMCC 4.7641</strain>
    </source>
</reference>
<evidence type="ECO:0000313" key="2">
    <source>
        <dbReference type="Proteomes" id="UP001597483"/>
    </source>
</evidence>
<protein>
    <submittedName>
        <fullName evidence="1">Uncharacterized protein</fullName>
    </submittedName>
</protein>
<accession>A0ABW5H435</accession>
<evidence type="ECO:0000313" key="1">
    <source>
        <dbReference type="EMBL" id="MFD2467916.1"/>
    </source>
</evidence>
<dbReference type="RefSeq" id="WP_378303071.1">
    <property type="nucleotide sequence ID" value="NZ_JBHUKS010000006.1"/>
</dbReference>
<comment type="caution">
    <text evidence="1">The sequence shown here is derived from an EMBL/GenBank/DDBJ whole genome shotgun (WGS) entry which is preliminary data.</text>
</comment>